<protein>
    <submittedName>
        <fullName evidence="2">Uncharacterized protein</fullName>
    </submittedName>
</protein>
<dbReference type="HOGENOM" id="CLU_3006668_0_0_4"/>
<dbReference type="STRING" id="159087.Daro_3574"/>
<gene>
    <name evidence="2" type="ordered locus">Daro_3574</name>
</gene>
<evidence type="ECO:0000256" key="1">
    <source>
        <dbReference type="SAM" id="Phobius"/>
    </source>
</evidence>
<dbReference type="KEGG" id="dar:Daro_3574"/>
<accession>Q47A28</accession>
<organism evidence="2">
    <name type="scientific">Dechloromonas aromatica (strain RCB)</name>
    <dbReference type="NCBI Taxonomy" id="159087"/>
    <lineage>
        <taxon>Bacteria</taxon>
        <taxon>Pseudomonadati</taxon>
        <taxon>Pseudomonadota</taxon>
        <taxon>Betaproteobacteria</taxon>
        <taxon>Rhodocyclales</taxon>
        <taxon>Azonexaceae</taxon>
        <taxon>Dechloromonas</taxon>
    </lineage>
</organism>
<dbReference type="OrthoDB" id="9182790at2"/>
<reference evidence="2" key="1">
    <citation type="submission" date="2005-08" db="EMBL/GenBank/DDBJ databases">
        <title>Complete sequence of Dechloromonas aromatica RCB.</title>
        <authorList>
            <person name="Salinero K.K."/>
            <person name="Copeland A."/>
            <person name="Lucas S."/>
            <person name="Lapidus A."/>
            <person name="Barry K."/>
            <person name="Detter J.C."/>
            <person name="Glavina T."/>
            <person name="Hammon N."/>
            <person name="Israni S."/>
            <person name="Pitluck S."/>
            <person name="Di Bartolo G."/>
            <person name="Trong S."/>
            <person name="Schmutz J."/>
            <person name="Larimer F."/>
            <person name="Land M."/>
            <person name="Ivanova N."/>
            <person name="Richardson P."/>
        </authorList>
    </citation>
    <scope>NUCLEOTIDE SEQUENCE</scope>
    <source>
        <strain evidence="2">RCB</strain>
    </source>
</reference>
<sequence length="56" mass="6398">MEKQDRNDIATFPELFDGMEQFIEEQARGIKKTSAIVAMLALPCGMLIAWWLNRVA</sequence>
<dbReference type="AlphaFoldDB" id="Q47A28"/>
<dbReference type="EMBL" id="CP000089">
    <property type="protein sequence ID" value="AAZ48303.1"/>
    <property type="molecule type" value="Genomic_DNA"/>
</dbReference>
<evidence type="ECO:0000313" key="2">
    <source>
        <dbReference type="EMBL" id="AAZ48303.1"/>
    </source>
</evidence>
<keyword evidence="1" id="KW-1133">Transmembrane helix</keyword>
<keyword evidence="1" id="KW-0812">Transmembrane</keyword>
<keyword evidence="1" id="KW-0472">Membrane</keyword>
<feature type="transmembrane region" description="Helical" evidence="1">
    <location>
        <begin position="35"/>
        <end position="52"/>
    </location>
</feature>
<name>Q47A28_DECAR</name>
<proteinExistence type="predicted"/>